<dbReference type="GO" id="GO:0019185">
    <property type="term" value="C:snRNA-activating protein complex"/>
    <property type="evidence" value="ECO:0007669"/>
    <property type="project" value="TreeGrafter"/>
</dbReference>
<keyword evidence="4" id="KW-0238">DNA-binding</keyword>
<accession>X8JBR4</accession>
<evidence type="ECO:0000256" key="6">
    <source>
        <dbReference type="ARBA" id="ARBA00023242"/>
    </source>
</evidence>
<feature type="compositionally biased region" description="Polar residues" evidence="7">
    <location>
        <begin position="295"/>
        <end position="304"/>
    </location>
</feature>
<gene>
    <name evidence="8" type="ORF">RSOL_338030</name>
</gene>
<dbReference type="GO" id="GO:0042796">
    <property type="term" value="P:snRNA transcription by RNA polymerase III"/>
    <property type="evidence" value="ECO:0007669"/>
    <property type="project" value="TreeGrafter"/>
</dbReference>
<comment type="subcellular location">
    <subcellularLocation>
        <location evidence="1">Nucleus</location>
    </subcellularLocation>
</comment>
<evidence type="ECO:0000256" key="3">
    <source>
        <dbReference type="ARBA" id="ARBA00023015"/>
    </source>
</evidence>
<feature type="region of interest" description="Disordered" evidence="7">
    <location>
        <begin position="36"/>
        <end position="60"/>
    </location>
</feature>
<dbReference type="GO" id="GO:0003681">
    <property type="term" value="F:bent DNA binding"/>
    <property type="evidence" value="ECO:0007669"/>
    <property type="project" value="TreeGrafter"/>
</dbReference>
<protein>
    <submittedName>
        <fullName evidence="8">snRNA-activating protein of 50 kDa MW carboxy-terminal protein</fullName>
    </submittedName>
</protein>
<feature type="region of interest" description="Disordered" evidence="7">
    <location>
        <begin position="391"/>
        <end position="410"/>
    </location>
</feature>
<dbReference type="GO" id="GO:0001046">
    <property type="term" value="F:core promoter sequence-specific DNA binding"/>
    <property type="evidence" value="ECO:0007669"/>
    <property type="project" value="TreeGrafter"/>
</dbReference>
<organism evidence="8 9">
    <name type="scientific">Rhizoctonia solani AG-3 Rhs1AP</name>
    <dbReference type="NCBI Taxonomy" id="1086054"/>
    <lineage>
        <taxon>Eukaryota</taxon>
        <taxon>Fungi</taxon>
        <taxon>Dikarya</taxon>
        <taxon>Basidiomycota</taxon>
        <taxon>Agaricomycotina</taxon>
        <taxon>Agaricomycetes</taxon>
        <taxon>Cantharellales</taxon>
        <taxon>Ceratobasidiaceae</taxon>
        <taxon>Rhizoctonia</taxon>
    </lineage>
</organism>
<evidence type="ECO:0000256" key="7">
    <source>
        <dbReference type="SAM" id="MobiDB-lite"/>
    </source>
</evidence>
<dbReference type="GO" id="GO:0042795">
    <property type="term" value="P:snRNA transcription by RNA polymerase II"/>
    <property type="evidence" value="ECO:0007669"/>
    <property type="project" value="TreeGrafter"/>
</dbReference>
<sequence>MDIHVDFGSHTERAMAMETGQGNGASVAMNVLEAPTSVGQSHSPNASEPPSSLSASTNGLDVRPSMLSFDRTVTTLPPDVIAPQSSGHLPHPFLDLASANSMPSRRTQWMPDFTFGPASEPIDIPAFLSSLQETLGLEQNLQQTGGDLRDWVRPEHVAGWRELQALGLEERMMLQETCSVSGLLTFLTDITSDPARLDLVKEMHNQSTLAALGHTVESIKLPPEKRDRKRKVSGKVGVGGSDVLNNEASEGQQDDDGPNRYAQEEASQAPGNEIGAPSAEVRGVTGGAKASVSLSTTVPETTSGAAPVAATAHSIGGRNRKGKARVGAGETVSDPTLLELGDILGRVELHSWQPTDAAKHYIRKPRSSDVNVLAEVRPSAIPFVMPENLDHGLREHSSPSGSSLQGPAPERSAHALIELSILTPAPHPPHTPRHTLSLALLNSQTLEDVSEALVCGNRWVPRSINDSGVPSGACIVIEGTVYGDGEGDADGKDYADKVTEYLAALKAQADTPISLGKKERDAIMILDEQLKIGMPMLSTRLDSIRWKLHKPYWFMHDGGCVHWIIVSSISVLHPNDPLLPTPEKSSNWPYATALSPLPHRALCRVCSRVPAVLAVSGDSRLGESPSLVCDGCWGLLGPPKAGRDYSEGKGGLTILPLVSPDGL</sequence>
<evidence type="ECO:0000256" key="1">
    <source>
        <dbReference type="ARBA" id="ARBA00004123"/>
    </source>
</evidence>
<dbReference type="Pfam" id="PF12251">
    <property type="entry name" value="SNAPC3"/>
    <property type="match status" value="1"/>
</dbReference>
<feature type="region of interest" description="Disordered" evidence="7">
    <location>
        <begin position="295"/>
        <end position="328"/>
    </location>
</feature>
<keyword evidence="3" id="KW-0805">Transcription regulation</keyword>
<keyword evidence="5" id="KW-0804">Transcription</keyword>
<dbReference type="GO" id="GO:0005634">
    <property type="term" value="C:nucleus"/>
    <property type="evidence" value="ECO:0007669"/>
    <property type="project" value="UniProtKB-SubCell"/>
</dbReference>
<reference evidence="9" key="1">
    <citation type="journal article" date="2014" name="Genome Announc.">
        <title>Draft genome sequence of the plant-pathogenic soil fungus Rhizoctonia solani anastomosis group 3 strain Rhs1AP.</title>
        <authorList>
            <person name="Cubeta M.A."/>
            <person name="Thomas E."/>
            <person name="Dean R.A."/>
            <person name="Jabaji S."/>
            <person name="Neate S.M."/>
            <person name="Tavantzis S."/>
            <person name="Toda T."/>
            <person name="Vilgalys R."/>
            <person name="Bharathan N."/>
            <person name="Fedorova-Abrams N."/>
            <person name="Pakala S.B."/>
            <person name="Pakala S.M."/>
            <person name="Zafar N."/>
            <person name="Joardar V."/>
            <person name="Losada L."/>
            <person name="Nierman W.C."/>
        </authorList>
    </citation>
    <scope>NUCLEOTIDE SEQUENCE [LARGE SCALE GENOMIC DNA]</scope>
    <source>
        <strain evidence="9">AG-3</strain>
    </source>
</reference>
<dbReference type="PANTHER" id="PTHR13421">
    <property type="entry name" value="SNRNA-ACTIVATING PROTEIN COMPLEX SUBUNIT 3"/>
    <property type="match status" value="1"/>
</dbReference>
<dbReference type="InterPro" id="IPR022042">
    <property type="entry name" value="snRNA-activating_su3"/>
</dbReference>
<dbReference type="PANTHER" id="PTHR13421:SF16">
    <property type="entry name" value="SNRNA-ACTIVATING PROTEIN COMPLEX SUBUNIT 3"/>
    <property type="match status" value="1"/>
</dbReference>
<keyword evidence="6" id="KW-0539">Nucleus</keyword>
<dbReference type="GO" id="GO:0000978">
    <property type="term" value="F:RNA polymerase II cis-regulatory region sequence-specific DNA binding"/>
    <property type="evidence" value="ECO:0007669"/>
    <property type="project" value="TreeGrafter"/>
</dbReference>
<evidence type="ECO:0000313" key="8">
    <source>
        <dbReference type="EMBL" id="EUC60368.1"/>
    </source>
</evidence>
<dbReference type="AlphaFoldDB" id="X8JBR4"/>
<proteinExistence type="inferred from homology"/>
<evidence type="ECO:0000256" key="5">
    <source>
        <dbReference type="ARBA" id="ARBA00023163"/>
    </source>
</evidence>
<evidence type="ECO:0000256" key="2">
    <source>
        <dbReference type="ARBA" id="ARBA00010410"/>
    </source>
</evidence>
<comment type="caution">
    <text evidence="8">The sequence shown here is derived from an EMBL/GenBank/DDBJ whole genome shotgun (WGS) entry which is preliminary data.</text>
</comment>
<dbReference type="Proteomes" id="UP000030108">
    <property type="component" value="Unassembled WGS sequence"/>
</dbReference>
<comment type="similarity">
    <text evidence="2">Belongs to the SNAPC3/SRD2 family.</text>
</comment>
<evidence type="ECO:0000313" key="9">
    <source>
        <dbReference type="Proteomes" id="UP000030108"/>
    </source>
</evidence>
<dbReference type="OrthoDB" id="3437960at2759"/>
<dbReference type="EMBL" id="JATN01000319">
    <property type="protein sequence ID" value="EUC60368.1"/>
    <property type="molecule type" value="Genomic_DNA"/>
</dbReference>
<feature type="compositionally biased region" description="Polar residues" evidence="7">
    <location>
        <begin position="37"/>
        <end position="59"/>
    </location>
</feature>
<dbReference type="GO" id="GO:0001006">
    <property type="term" value="F:RNA polymerase III type 3 promoter sequence-specific DNA binding"/>
    <property type="evidence" value="ECO:0007669"/>
    <property type="project" value="TreeGrafter"/>
</dbReference>
<evidence type="ECO:0000256" key="4">
    <source>
        <dbReference type="ARBA" id="ARBA00023125"/>
    </source>
</evidence>
<name>X8JBR4_9AGAM</name>
<feature type="region of interest" description="Disordered" evidence="7">
    <location>
        <begin position="220"/>
        <end position="279"/>
    </location>
</feature>